<comment type="caution">
    <text evidence="1">The sequence shown here is derived from an EMBL/GenBank/DDBJ whole genome shotgun (WGS) entry which is preliminary data.</text>
</comment>
<dbReference type="Gene3D" id="3.40.1760.10">
    <property type="entry name" value="YfbM-like super family"/>
    <property type="match status" value="1"/>
</dbReference>
<evidence type="ECO:0008006" key="3">
    <source>
        <dbReference type="Google" id="ProtNLM"/>
    </source>
</evidence>
<keyword evidence="2" id="KW-1185">Reference proteome</keyword>
<organism evidence="1 2">
    <name type="scientific">Kibdelosporangium lantanae</name>
    <dbReference type="NCBI Taxonomy" id="1497396"/>
    <lineage>
        <taxon>Bacteria</taxon>
        <taxon>Bacillati</taxon>
        <taxon>Actinomycetota</taxon>
        <taxon>Actinomycetes</taxon>
        <taxon>Pseudonocardiales</taxon>
        <taxon>Pseudonocardiaceae</taxon>
        <taxon>Kibdelosporangium</taxon>
    </lineage>
</organism>
<sequence length="193" mass="21679">MAIDADYQAIPYEPLVARGMLDREAAETLQFFRMLATEDLARYADDPLWLELAVEARRVAGERPEILDRTLRTRAWDAVYWLLSPNRRAEEQRDPQGLGEIAVFGAEEFPCGAKTTQGFPLRFVRPETASTVADYVESLLPQGGGLFDAAAMEAVGVYKEPRDRDHVVGLLDRYVQLYRVAADLNECVLVALD</sequence>
<gene>
    <name evidence="1" type="ORF">ACFQ1S_02930</name>
</gene>
<dbReference type="InterPro" id="IPR035944">
    <property type="entry name" value="YfbM-like_sf"/>
</dbReference>
<evidence type="ECO:0000313" key="2">
    <source>
        <dbReference type="Proteomes" id="UP001597045"/>
    </source>
</evidence>
<evidence type="ECO:0000313" key="1">
    <source>
        <dbReference type="EMBL" id="MFD1044621.1"/>
    </source>
</evidence>
<reference evidence="2" key="1">
    <citation type="journal article" date="2019" name="Int. J. Syst. Evol. Microbiol.">
        <title>The Global Catalogue of Microorganisms (GCM) 10K type strain sequencing project: providing services to taxonomists for standard genome sequencing and annotation.</title>
        <authorList>
            <consortium name="The Broad Institute Genomics Platform"/>
            <consortium name="The Broad Institute Genome Sequencing Center for Infectious Disease"/>
            <person name="Wu L."/>
            <person name="Ma J."/>
        </authorList>
    </citation>
    <scope>NUCLEOTIDE SEQUENCE [LARGE SCALE GENOMIC DNA]</scope>
    <source>
        <strain evidence="2">JCM 31486</strain>
    </source>
</reference>
<dbReference type="Proteomes" id="UP001597045">
    <property type="component" value="Unassembled WGS sequence"/>
</dbReference>
<protein>
    <recommendedName>
        <fullName evidence="3">DUF1877 domain-containing protein</fullName>
    </recommendedName>
</protein>
<accession>A0ABW3M3Q9</accession>
<dbReference type="EMBL" id="JBHTIS010000089">
    <property type="protein sequence ID" value="MFD1044621.1"/>
    <property type="molecule type" value="Genomic_DNA"/>
</dbReference>
<name>A0ABW3M3Q9_9PSEU</name>
<proteinExistence type="predicted"/>